<sequence>MRLQSQSSNAPISLKLPPSTWRRRALGFAGAAALGLSSVAAQAGTLSIGHTTWVGYGTLYLAQAKGFFKENGLTVELPTFEDSSSYMAAQAAGHLDGSAGTIAELLKYRSPDFCFKTVVVLDGSNGGDGVLTDDAVTSVEQLKGQTVAMNEGSASQFWLSYLLKQHGLSLSDVTVQNMSADAAAAAFIAGRVPVAVTWEPNLSFVRSHDVGHVLVDSSATPGVIIDVVALSCDVIDNQPDDVKALVAGLYKAVDYLKSHPEASYRLMAEGVGGYLKDPADLAEATKGVEFYGEPGNRRILGTQDEPGSISALIDVARDTWNQLEDRNISATYADIVDPTYVEQP</sequence>
<keyword evidence="3 4" id="KW-0732">Signal</keyword>
<evidence type="ECO:0000256" key="1">
    <source>
        <dbReference type="ARBA" id="ARBA00004418"/>
    </source>
</evidence>
<dbReference type="RefSeq" id="WP_149435446.1">
    <property type="nucleotide sequence ID" value="NZ_VTPX01000005.1"/>
</dbReference>
<accession>A0A640WE50</accession>
<proteinExistence type="inferred from homology"/>
<protein>
    <submittedName>
        <fullName evidence="6">ABC transporter substrate-binding protein</fullName>
    </submittedName>
</protein>
<evidence type="ECO:0000256" key="3">
    <source>
        <dbReference type="ARBA" id="ARBA00022729"/>
    </source>
</evidence>
<dbReference type="PANTHER" id="PTHR30024:SF47">
    <property type="entry name" value="TAURINE-BINDING PERIPLASMIC PROTEIN"/>
    <property type="match status" value="1"/>
</dbReference>
<evidence type="ECO:0000256" key="2">
    <source>
        <dbReference type="ARBA" id="ARBA00010742"/>
    </source>
</evidence>
<feature type="domain" description="SsuA/THI5-like" evidence="5">
    <location>
        <begin position="58"/>
        <end position="262"/>
    </location>
</feature>
<dbReference type="AlphaFoldDB" id="A0A640WE50"/>
<dbReference type="Gene3D" id="3.40.190.10">
    <property type="entry name" value="Periplasmic binding protein-like II"/>
    <property type="match status" value="2"/>
</dbReference>
<dbReference type="SUPFAM" id="SSF53850">
    <property type="entry name" value="Periplasmic binding protein-like II"/>
    <property type="match status" value="1"/>
</dbReference>
<keyword evidence="7" id="KW-1185">Reference proteome</keyword>
<name>A0A640WE50_9GAMM</name>
<feature type="chain" id="PRO_5024966113" evidence="4">
    <location>
        <begin position="44"/>
        <end position="344"/>
    </location>
</feature>
<gene>
    <name evidence="6" type="ORF">F0A16_11025</name>
</gene>
<evidence type="ECO:0000259" key="5">
    <source>
        <dbReference type="Pfam" id="PF09084"/>
    </source>
</evidence>
<comment type="similarity">
    <text evidence="2">Belongs to the bacterial solute-binding protein SsuA/TauA family.</text>
</comment>
<evidence type="ECO:0000256" key="4">
    <source>
        <dbReference type="SAM" id="SignalP"/>
    </source>
</evidence>
<dbReference type="PANTHER" id="PTHR30024">
    <property type="entry name" value="ALIPHATIC SULFONATES-BINDING PROTEIN-RELATED"/>
    <property type="match status" value="1"/>
</dbReference>
<reference evidence="6 7" key="1">
    <citation type="submission" date="2019-08" db="EMBL/GenBank/DDBJ databases">
        <title>Bioinformatics analysis of the strain L3 and L5.</title>
        <authorList>
            <person name="Li X."/>
        </authorList>
    </citation>
    <scope>NUCLEOTIDE SEQUENCE [LARGE SCALE GENOMIC DNA]</scope>
    <source>
        <strain evidence="6 7">L3</strain>
    </source>
</reference>
<comment type="caution">
    <text evidence="6">The sequence shown here is derived from an EMBL/GenBank/DDBJ whole genome shotgun (WGS) entry which is preliminary data.</text>
</comment>
<feature type="signal peptide" evidence="4">
    <location>
        <begin position="1"/>
        <end position="43"/>
    </location>
</feature>
<dbReference type="GO" id="GO:0042597">
    <property type="term" value="C:periplasmic space"/>
    <property type="evidence" value="ECO:0007669"/>
    <property type="project" value="UniProtKB-SubCell"/>
</dbReference>
<dbReference type="InterPro" id="IPR015168">
    <property type="entry name" value="SsuA/THI5"/>
</dbReference>
<dbReference type="Proteomes" id="UP000466024">
    <property type="component" value="Unassembled WGS sequence"/>
</dbReference>
<dbReference type="CDD" id="cd13563">
    <property type="entry name" value="PBP2_SsuA_like_6"/>
    <property type="match status" value="1"/>
</dbReference>
<evidence type="ECO:0000313" key="7">
    <source>
        <dbReference type="Proteomes" id="UP000466024"/>
    </source>
</evidence>
<dbReference type="Pfam" id="PF09084">
    <property type="entry name" value="NMT1"/>
    <property type="match status" value="1"/>
</dbReference>
<evidence type="ECO:0000313" key="6">
    <source>
        <dbReference type="EMBL" id="KAA0018243.1"/>
    </source>
</evidence>
<comment type="subcellular location">
    <subcellularLocation>
        <location evidence="1">Periplasm</location>
    </subcellularLocation>
</comment>
<organism evidence="6 7">
    <name type="scientific">Salinicola corii</name>
    <dbReference type="NCBI Taxonomy" id="2606937"/>
    <lineage>
        <taxon>Bacteria</taxon>
        <taxon>Pseudomonadati</taxon>
        <taxon>Pseudomonadota</taxon>
        <taxon>Gammaproteobacteria</taxon>
        <taxon>Oceanospirillales</taxon>
        <taxon>Halomonadaceae</taxon>
        <taxon>Salinicola</taxon>
    </lineage>
</organism>
<dbReference type="EMBL" id="VTPX01000005">
    <property type="protein sequence ID" value="KAA0018243.1"/>
    <property type="molecule type" value="Genomic_DNA"/>
</dbReference>